<name>A0A2S9GVS3_9BURK</name>
<dbReference type="GO" id="GO:0042597">
    <property type="term" value="C:periplasmic space"/>
    <property type="evidence" value="ECO:0007669"/>
    <property type="project" value="UniProtKB-SubCell"/>
</dbReference>
<dbReference type="OrthoDB" id="289937at2"/>
<dbReference type="Pfam" id="PF10135">
    <property type="entry name" value="Rod-binding"/>
    <property type="match status" value="1"/>
</dbReference>
<comment type="caution">
    <text evidence="13">The sequence shown here is derived from an EMBL/GenBank/DDBJ whole genome shotgun (WGS) entry which is preliminary data.</text>
</comment>
<comment type="similarity">
    <text evidence="4">In the C-terminal section; belongs to the glycosyl hydrolase 73 family.</text>
</comment>
<dbReference type="InterPro" id="IPR051056">
    <property type="entry name" value="Glycosyl_Hydrolase_73"/>
</dbReference>
<dbReference type="Gene3D" id="1.10.530.10">
    <property type="match status" value="1"/>
</dbReference>
<evidence type="ECO:0000259" key="12">
    <source>
        <dbReference type="SMART" id="SM00047"/>
    </source>
</evidence>
<evidence type="ECO:0000256" key="3">
    <source>
        <dbReference type="ARBA" id="ARBA00006880"/>
    </source>
</evidence>
<evidence type="ECO:0000256" key="9">
    <source>
        <dbReference type="ARBA" id="ARBA00023316"/>
    </source>
</evidence>
<dbReference type="NCBIfam" id="TIGR02541">
    <property type="entry name" value="flagell_FlgJ"/>
    <property type="match status" value="1"/>
</dbReference>
<gene>
    <name evidence="13" type="ORF">S2091_3378</name>
</gene>
<feature type="compositionally biased region" description="Polar residues" evidence="11">
    <location>
        <begin position="111"/>
        <end position="132"/>
    </location>
</feature>
<evidence type="ECO:0000256" key="1">
    <source>
        <dbReference type="ARBA" id="ARBA00002954"/>
    </source>
</evidence>
<evidence type="ECO:0000313" key="13">
    <source>
        <dbReference type="EMBL" id="PRC91822.1"/>
    </source>
</evidence>
<dbReference type="Gene3D" id="2.10.70.40">
    <property type="entry name" value="peptidoglycan hydrolase"/>
    <property type="match status" value="1"/>
</dbReference>
<dbReference type="AlphaFoldDB" id="A0A2S9GVS3"/>
<accession>A0A2S9GVS3</accession>
<dbReference type="SMART" id="SM00047">
    <property type="entry name" value="LYZ2"/>
    <property type="match status" value="1"/>
</dbReference>
<dbReference type="PANTHER" id="PTHR33308">
    <property type="entry name" value="PEPTIDOGLYCAN HYDROLASE FLGJ"/>
    <property type="match status" value="1"/>
</dbReference>
<feature type="region of interest" description="Disordered" evidence="11">
    <location>
        <begin position="111"/>
        <end position="139"/>
    </location>
</feature>
<sequence length="297" mass="31844">MTTPIDGTEKLAVDANSLNDLRRATNQNSPAGVKAAAKQFEALFVGMMLKSMRKAMPQDGPFDTEQSKMFTSMLDEQLSQKIAARGLGLAAVLEKQMLNNAALQYTSKHSTSVANPVPTSEADPTSITQHAQSLKAASPGLSNSQAQVQAFQHKLSGYAQQASQATGIPANFMLGQAALESGWGKHEIATTNGQPSHNLFGIKAGKNWTGKVVTAVTTEYCNGVATQKVEKFRCYNNYGEAFNDYANLLQGNQRYKNVLANAKDAYGFAQGLQKAGYASDPEYANKLMSVIAKTSST</sequence>
<dbReference type="GO" id="GO:0044780">
    <property type="term" value="P:bacterial-type flagellum assembly"/>
    <property type="evidence" value="ECO:0007669"/>
    <property type="project" value="InterPro"/>
</dbReference>
<comment type="similarity">
    <text evidence="3">In the N-terminal section; belongs to the FlgJ family.</text>
</comment>
<evidence type="ECO:0000256" key="10">
    <source>
        <dbReference type="ARBA" id="ARBA00030835"/>
    </source>
</evidence>
<keyword evidence="6" id="KW-0574">Periplasm</keyword>
<dbReference type="GO" id="GO:0071973">
    <property type="term" value="P:bacterial-type flagellum-dependent cell motility"/>
    <property type="evidence" value="ECO:0007669"/>
    <property type="project" value="TreeGrafter"/>
</dbReference>
<evidence type="ECO:0000256" key="8">
    <source>
        <dbReference type="ARBA" id="ARBA00023295"/>
    </source>
</evidence>
<dbReference type="InterPro" id="IPR013377">
    <property type="entry name" value="FlgJ"/>
</dbReference>
<evidence type="ECO:0000256" key="7">
    <source>
        <dbReference type="ARBA" id="ARBA00022801"/>
    </source>
</evidence>
<feature type="domain" description="Mannosyl-glycoprotein endo-beta-N-acetylglucosamidase-like" evidence="12">
    <location>
        <begin position="141"/>
        <end position="296"/>
    </location>
</feature>
<evidence type="ECO:0000256" key="2">
    <source>
        <dbReference type="ARBA" id="ARBA00004418"/>
    </source>
</evidence>
<comment type="function">
    <text evidence="1">Flagellum-specific muramidase which hydrolyzes the peptidoglycan layer to assemble the rod structure in the periplasmic space.</text>
</comment>
<dbReference type="PANTHER" id="PTHR33308:SF9">
    <property type="entry name" value="PEPTIDOGLYCAN HYDROLASE FLGJ"/>
    <property type="match status" value="1"/>
</dbReference>
<keyword evidence="9" id="KW-0961">Cell wall biogenesis/degradation</keyword>
<dbReference type="Proteomes" id="UP000237839">
    <property type="component" value="Unassembled WGS sequence"/>
</dbReference>
<dbReference type="GO" id="GO:0004040">
    <property type="term" value="F:amidase activity"/>
    <property type="evidence" value="ECO:0007669"/>
    <property type="project" value="InterPro"/>
</dbReference>
<evidence type="ECO:0000256" key="5">
    <source>
        <dbReference type="ARBA" id="ARBA00013433"/>
    </source>
</evidence>
<keyword evidence="13" id="KW-0969">Cilium</keyword>
<reference evidence="13 14" key="1">
    <citation type="submission" date="2018-02" db="EMBL/GenBank/DDBJ databases">
        <title>Solimicrobium silvestre gen. nov., sp. nov., isolated from alpine forest soil.</title>
        <authorList>
            <person name="Margesin R."/>
            <person name="Albuquerque L."/>
            <person name="Zhang D.-C."/>
            <person name="Froufe H.J.C."/>
            <person name="Severino R."/>
            <person name="Roxo I."/>
            <person name="Egas C."/>
            <person name="Da Costa M.S."/>
        </authorList>
    </citation>
    <scope>NUCLEOTIDE SEQUENCE [LARGE SCALE GENOMIC DNA]</scope>
    <source>
        <strain evidence="13 14">S20-91</strain>
    </source>
</reference>
<dbReference type="RefSeq" id="WP_105533131.1">
    <property type="nucleotide sequence ID" value="NZ_PUGF01000018.1"/>
</dbReference>
<organism evidence="13 14">
    <name type="scientific">Solimicrobium silvestre</name>
    <dbReference type="NCBI Taxonomy" id="2099400"/>
    <lineage>
        <taxon>Bacteria</taxon>
        <taxon>Pseudomonadati</taxon>
        <taxon>Pseudomonadota</taxon>
        <taxon>Betaproteobacteria</taxon>
        <taxon>Burkholderiales</taxon>
        <taxon>Oxalobacteraceae</taxon>
        <taxon>Solimicrobium</taxon>
    </lineage>
</organism>
<keyword evidence="7" id="KW-0378">Hydrolase</keyword>
<dbReference type="EMBL" id="PUGF01000018">
    <property type="protein sequence ID" value="PRC91822.1"/>
    <property type="molecule type" value="Genomic_DNA"/>
</dbReference>
<dbReference type="Pfam" id="PF01832">
    <property type="entry name" value="Glucosaminidase"/>
    <property type="match status" value="1"/>
</dbReference>
<dbReference type="GO" id="GO:0016798">
    <property type="term" value="F:hydrolase activity, acting on glycosyl bonds"/>
    <property type="evidence" value="ECO:0007669"/>
    <property type="project" value="UniProtKB-KW"/>
</dbReference>
<dbReference type="GO" id="GO:0071555">
    <property type="term" value="P:cell wall organization"/>
    <property type="evidence" value="ECO:0007669"/>
    <property type="project" value="UniProtKB-KW"/>
</dbReference>
<keyword evidence="14" id="KW-1185">Reference proteome</keyword>
<dbReference type="PRINTS" id="PR01002">
    <property type="entry name" value="FLGFLGJ"/>
</dbReference>
<evidence type="ECO:0000256" key="6">
    <source>
        <dbReference type="ARBA" id="ARBA00022764"/>
    </source>
</evidence>
<evidence type="ECO:0000256" key="4">
    <source>
        <dbReference type="ARBA" id="ARBA00007974"/>
    </source>
</evidence>
<protein>
    <recommendedName>
        <fullName evidence="5">Peptidoglycan hydrolase FlgJ</fullName>
    </recommendedName>
    <alternativeName>
        <fullName evidence="10">Muramidase FlgJ</fullName>
    </alternativeName>
</protein>
<dbReference type="InterPro" id="IPR019301">
    <property type="entry name" value="Flagellar_prot_FlgJ_N"/>
</dbReference>
<comment type="subcellular location">
    <subcellularLocation>
        <location evidence="2">Periplasm</location>
    </subcellularLocation>
</comment>
<keyword evidence="13" id="KW-0966">Cell projection</keyword>
<keyword evidence="8" id="KW-0326">Glycosidase</keyword>
<evidence type="ECO:0000256" key="11">
    <source>
        <dbReference type="SAM" id="MobiDB-lite"/>
    </source>
</evidence>
<dbReference type="InterPro" id="IPR002901">
    <property type="entry name" value="MGlyc_endo_b_GlcNAc-like_dom"/>
</dbReference>
<evidence type="ECO:0000313" key="14">
    <source>
        <dbReference type="Proteomes" id="UP000237839"/>
    </source>
</evidence>
<proteinExistence type="inferred from homology"/>
<keyword evidence="13" id="KW-0282">Flagellum</keyword>